<accession>A0ACC7P3Y4</accession>
<organism evidence="1 2">
    <name type="scientific">Paenibacillus mesotrionivorans</name>
    <dbReference type="NCBI Taxonomy" id="3160968"/>
    <lineage>
        <taxon>Bacteria</taxon>
        <taxon>Bacillati</taxon>
        <taxon>Bacillota</taxon>
        <taxon>Bacilli</taxon>
        <taxon>Bacillales</taxon>
        <taxon>Paenibacillaceae</taxon>
        <taxon>Paenibacillus</taxon>
    </lineage>
</organism>
<dbReference type="Proteomes" id="UP001631969">
    <property type="component" value="Unassembled WGS sequence"/>
</dbReference>
<keyword evidence="2" id="KW-1185">Reference proteome</keyword>
<evidence type="ECO:0000313" key="1">
    <source>
        <dbReference type="EMBL" id="MFM9330954.1"/>
    </source>
</evidence>
<proteinExistence type="predicted"/>
<dbReference type="EMBL" id="JBJURJ010000015">
    <property type="protein sequence ID" value="MFM9330954.1"/>
    <property type="molecule type" value="Genomic_DNA"/>
</dbReference>
<comment type="caution">
    <text evidence="1">The sequence shown here is derived from an EMBL/GenBank/DDBJ whole genome shotgun (WGS) entry which is preliminary data.</text>
</comment>
<protein>
    <submittedName>
        <fullName evidence="1">S-layer homology domain-containing protein</fullName>
    </submittedName>
</protein>
<name>A0ACC7P3Y4_9BACL</name>
<evidence type="ECO:0000313" key="2">
    <source>
        <dbReference type="Proteomes" id="UP001631969"/>
    </source>
</evidence>
<sequence>MKKIVALLATGTMAVSFYTGAALTQPVGTSFAATLTAESFKDLQNVDPALKAKVDAMLAANIFEGVSSDTFGIDQNMTRAQFAKVAVLLYKLPLDTSVTASGFSDVRAEDPANGWAIPYVEAARKAGLIDGVTDTTFAPGEQVTAGQLDTILLRGLGKSVNTTGAVWYADAVKQAGELGFHPAGKAGDAAANRADLVTSSYTVKQLVDKPVTPPVAAPVSVVSAQPASDNLKVQVTFDAAVDTAKATLSLNKGTAAVSVETQWSADKKTATLTAGSALTAGDYTVTLGGLEASQIKKATAAFTIQPSVSFGSVTIGNLTYSIPQAYELANVVDSGVTEAATGANGLETRANAEDPTVSKLAKEIKIKLTSGGDEVATPGIIQSVVSSDASIVKTGVSADHRGYALGLKTGTATLTLTFQAANGDTKVIQTTVTVKGDRVAAATVKAEDSTYKHTLSGSTYFDAFEAMGLTVTDNYGTKYEKGEIKKYNFVLGTMFTVTAVEGGGSVTVSQDGTVTLTGTVTSFELNAILFNGERATTYVTVN</sequence>
<reference evidence="1" key="1">
    <citation type="submission" date="2024-12" db="EMBL/GenBank/DDBJ databases">
        <authorList>
            <person name="Wu N."/>
        </authorList>
    </citation>
    <scope>NUCLEOTIDE SEQUENCE</scope>
    <source>
        <strain evidence="1">P15</strain>
    </source>
</reference>
<gene>
    <name evidence="1" type="ORF">ACI1P1_21920</name>
</gene>